<dbReference type="InterPro" id="IPR059052">
    <property type="entry name" value="HH_YbhG-like"/>
</dbReference>
<organism evidence="3">
    <name type="scientific">Ignavibacterium album</name>
    <dbReference type="NCBI Taxonomy" id="591197"/>
    <lineage>
        <taxon>Bacteria</taxon>
        <taxon>Pseudomonadati</taxon>
        <taxon>Ignavibacteriota</taxon>
        <taxon>Ignavibacteria</taxon>
        <taxon>Ignavibacteriales</taxon>
        <taxon>Ignavibacteriaceae</taxon>
        <taxon>Ignavibacterium</taxon>
    </lineage>
</organism>
<protein>
    <submittedName>
        <fullName evidence="3">HlyD family efflux transporter periplasmic adaptor subunit</fullName>
    </submittedName>
</protein>
<dbReference type="EMBL" id="DSVI01000004">
    <property type="protein sequence ID" value="HGT46654.1"/>
    <property type="molecule type" value="Genomic_DNA"/>
</dbReference>
<comment type="caution">
    <text evidence="3">The sequence shown here is derived from an EMBL/GenBank/DDBJ whole genome shotgun (WGS) entry which is preliminary data.</text>
</comment>
<evidence type="ECO:0000259" key="1">
    <source>
        <dbReference type="Pfam" id="PF25881"/>
    </source>
</evidence>
<dbReference type="InterPro" id="IPR058792">
    <property type="entry name" value="Beta-barrel_RND_2"/>
</dbReference>
<reference evidence="3" key="1">
    <citation type="journal article" date="2020" name="mSystems">
        <title>Genome- and Community-Level Interaction Insights into Carbon Utilization and Element Cycling Functions of Hydrothermarchaeota in Hydrothermal Sediment.</title>
        <authorList>
            <person name="Zhou Z."/>
            <person name="Liu Y."/>
            <person name="Xu W."/>
            <person name="Pan J."/>
            <person name="Luo Z.H."/>
            <person name="Li M."/>
        </authorList>
    </citation>
    <scope>NUCLEOTIDE SEQUENCE [LARGE SCALE GENOMIC DNA]</scope>
    <source>
        <strain evidence="3">SpSt-500</strain>
    </source>
</reference>
<dbReference type="SUPFAM" id="SSF111369">
    <property type="entry name" value="HlyD-like secretion proteins"/>
    <property type="match status" value="2"/>
</dbReference>
<evidence type="ECO:0000259" key="2">
    <source>
        <dbReference type="Pfam" id="PF25954"/>
    </source>
</evidence>
<dbReference type="Pfam" id="PF25881">
    <property type="entry name" value="HH_YBHG"/>
    <property type="match status" value="1"/>
</dbReference>
<dbReference type="AlphaFoldDB" id="A0A832DDM9"/>
<feature type="domain" description="CusB-like beta-barrel" evidence="2">
    <location>
        <begin position="240"/>
        <end position="325"/>
    </location>
</feature>
<evidence type="ECO:0000313" key="3">
    <source>
        <dbReference type="EMBL" id="HGT46654.1"/>
    </source>
</evidence>
<gene>
    <name evidence="3" type="ORF">ENS56_01305</name>
</gene>
<feature type="domain" description="YbhG-like alpha-helical hairpin" evidence="1">
    <location>
        <begin position="74"/>
        <end position="191"/>
    </location>
</feature>
<proteinExistence type="predicted"/>
<dbReference type="Gene3D" id="2.40.50.100">
    <property type="match status" value="1"/>
</dbReference>
<dbReference type="PANTHER" id="PTHR30438">
    <property type="entry name" value="36 KDA ANTIGEN-RELATED"/>
    <property type="match status" value="1"/>
</dbReference>
<name>A0A832DDM9_9BACT</name>
<sequence>MKFRKYIIALPFILALIAVIVILAQSTKSKEKVVTGLIETTTVNVASKIPGRVEEILVKEGDSVSKGLILARLESKEMNAKVEQAKGQLEAAKFKYQMALNGARPEEKEATEKLYLQAKHQFELAQKTYERMMNLYRDSLISAQEKDVYEFQYKAAFEQMSAAKSKYEMVVKGARYEEIEMAKGLYYQAENGYKEALAYQQELEIKSPIDGELQKKLVNQGEIISSGYPVFSLIDSNDYWVTIQLKEDEMNGIKIGDEFTGNIKALADRKVKFKVYYISPIGDFANWRPTNQKDEFDIRTFEIRLKPTDRIKELRPGMTVNIILNK</sequence>
<dbReference type="Gene3D" id="2.40.30.170">
    <property type="match status" value="1"/>
</dbReference>
<dbReference type="Pfam" id="PF25954">
    <property type="entry name" value="Beta-barrel_RND_2"/>
    <property type="match status" value="1"/>
</dbReference>
<accession>A0A832DDM9</accession>
<dbReference type="PRINTS" id="PR01490">
    <property type="entry name" value="RTXTOXIND"/>
</dbReference>